<evidence type="ECO:0000313" key="3">
    <source>
        <dbReference type="Proteomes" id="UP000003803"/>
    </source>
</evidence>
<proteinExistence type="predicted"/>
<keyword evidence="3" id="KW-1185">Reference proteome</keyword>
<keyword evidence="1" id="KW-0472">Membrane</keyword>
<accession>B0P5Y3</accession>
<feature type="transmembrane region" description="Helical" evidence="1">
    <location>
        <begin position="43"/>
        <end position="65"/>
    </location>
</feature>
<reference evidence="2" key="1">
    <citation type="submission" date="2007-11" db="EMBL/GenBank/DDBJ databases">
        <authorList>
            <person name="Fulton L."/>
            <person name="Clifton S."/>
            <person name="Fulton B."/>
            <person name="Xu J."/>
            <person name="Minx P."/>
            <person name="Pepin K.H."/>
            <person name="Johnson M."/>
            <person name="Thiruvilangam P."/>
            <person name="Bhonagiri V."/>
            <person name="Nash W.E."/>
            <person name="Mardis E.R."/>
            <person name="Wilson R.K."/>
        </authorList>
    </citation>
    <scope>NUCLEOTIDE SEQUENCE [LARGE SCALE GENOMIC DNA]</scope>
    <source>
        <strain evidence="2">DSM 17241</strain>
    </source>
</reference>
<organism evidence="2 3">
    <name type="scientific">Anaerotruncus colihominis DSM 17241</name>
    <dbReference type="NCBI Taxonomy" id="445972"/>
    <lineage>
        <taxon>Bacteria</taxon>
        <taxon>Bacillati</taxon>
        <taxon>Bacillota</taxon>
        <taxon>Clostridia</taxon>
        <taxon>Eubacteriales</taxon>
        <taxon>Oscillospiraceae</taxon>
        <taxon>Anaerotruncus</taxon>
    </lineage>
</organism>
<dbReference type="AlphaFoldDB" id="B0P5Y3"/>
<gene>
    <name evidence="2" type="ORF">ANACOL_00155</name>
</gene>
<protein>
    <submittedName>
        <fullName evidence="2">Uncharacterized protein</fullName>
    </submittedName>
</protein>
<keyword evidence="1" id="KW-1133">Transmembrane helix</keyword>
<dbReference type="HOGENOM" id="CLU_2803020_0_0_9"/>
<keyword evidence="1" id="KW-0812">Transmembrane</keyword>
<sequence length="67" mass="7375">MFGSDVMKQMQLKRFLHALCGLGFLILFGTANASDLNSISISRTFWQSFVGLTMFIVGGTLGGLIEW</sequence>
<dbReference type="STRING" id="169435.ERS852551_03184"/>
<comment type="caution">
    <text evidence="2">The sequence shown here is derived from an EMBL/GenBank/DDBJ whole genome shotgun (WGS) entry which is preliminary data.</text>
</comment>
<reference evidence="2" key="2">
    <citation type="submission" date="2013-09" db="EMBL/GenBank/DDBJ databases">
        <title>Draft genome sequence of Anaerotruncus colihominis(DSM 17241).</title>
        <authorList>
            <person name="Sudarsanam P."/>
            <person name="Ley R."/>
            <person name="Guruge J."/>
            <person name="Turnbaugh P.J."/>
            <person name="Mahowald M."/>
            <person name="Liep D."/>
            <person name="Gordon J."/>
        </authorList>
    </citation>
    <scope>NUCLEOTIDE SEQUENCE</scope>
    <source>
        <strain evidence="2">DSM 17241</strain>
    </source>
</reference>
<dbReference type="Proteomes" id="UP000003803">
    <property type="component" value="Unassembled WGS sequence"/>
</dbReference>
<evidence type="ECO:0000256" key="1">
    <source>
        <dbReference type="SAM" id="Phobius"/>
    </source>
</evidence>
<dbReference type="EMBL" id="ABGD02000003">
    <property type="protein sequence ID" value="EDS13140.1"/>
    <property type="molecule type" value="Genomic_DNA"/>
</dbReference>
<evidence type="ECO:0000313" key="2">
    <source>
        <dbReference type="EMBL" id="EDS13140.1"/>
    </source>
</evidence>
<name>B0P5Y3_9FIRM</name>